<sequence>MRALRSLEMDIAHIGVFKILIDAPLLQRLVLSPFLGTSFPLDTLQSLHCRPLDAAAFFKVLREAKCLTEYSIDSNESLQGSSPYSTEVTHSGIRKLSTTYALTAFEKVTLSNLEDLSVVYGRGGKTGLSPLVGLVSRSQKPLKRLELKLSFKLEEFLPLLKASPSLTTLILHRVPLSEVHPILTALTLRDSSAVVPHLTDLTIDFHGDRTEFLGRRLLHMIHSRYEKLDAFRLMLRGDRVVEVLGTRMLASLTKQKMQSEWNELCCNILRREGRLRS</sequence>
<dbReference type="Proteomes" id="UP001175228">
    <property type="component" value="Unassembled WGS sequence"/>
</dbReference>
<accession>A0AA39QQJ3</accession>
<reference evidence="1" key="1">
    <citation type="submission" date="2023-06" db="EMBL/GenBank/DDBJ databases">
        <authorList>
            <consortium name="Lawrence Berkeley National Laboratory"/>
            <person name="Ahrendt S."/>
            <person name="Sahu N."/>
            <person name="Indic B."/>
            <person name="Wong-Bajracharya J."/>
            <person name="Merenyi Z."/>
            <person name="Ke H.-M."/>
            <person name="Monk M."/>
            <person name="Kocsube S."/>
            <person name="Drula E."/>
            <person name="Lipzen A."/>
            <person name="Balint B."/>
            <person name="Henrissat B."/>
            <person name="Andreopoulos B."/>
            <person name="Martin F.M."/>
            <person name="Harder C.B."/>
            <person name="Rigling D."/>
            <person name="Ford K.L."/>
            <person name="Foster G.D."/>
            <person name="Pangilinan J."/>
            <person name="Papanicolaou A."/>
            <person name="Barry K."/>
            <person name="LaButti K."/>
            <person name="Viragh M."/>
            <person name="Koriabine M."/>
            <person name="Yan M."/>
            <person name="Riley R."/>
            <person name="Champramary S."/>
            <person name="Plett K.L."/>
            <person name="Tsai I.J."/>
            <person name="Slot J."/>
            <person name="Sipos G."/>
            <person name="Plett J."/>
            <person name="Nagy L.G."/>
            <person name="Grigoriev I.V."/>
        </authorList>
    </citation>
    <scope>NUCLEOTIDE SEQUENCE</scope>
    <source>
        <strain evidence="1">HWK02</strain>
    </source>
</reference>
<comment type="caution">
    <text evidence="1">The sequence shown here is derived from an EMBL/GenBank/DDBJ whole genome shotgun (WGS) entry which is preliminary data.</text>
</comment>
<evidence type="ECO:0000313" key="2">
    <source>
        <dbReference type="Proteomes" id="UP001175228"/>
    </source>
</evidence>
<dbReference type="EMBL" id="JAUEPU010000001">
    <property type="protein sequence ID" value="KAK0506611.1"/>
    <property type="molecule type" value="Genomic_DNA"/>
</dbReference>
<keyword evidence="2" id="KW-1185">Reference proteome</keyword>
<gene>
    <name evidence="1" type="ORF">EDD18DRAFT_1343002</name>
</gene>
<protein>
    <submittedName>
        <fullName evidence="1">Uncharacterized protein</fullName>
    </submittedName>
</protein>
<evidence type="ECO:0000313" key="1">
    <source>
        <dbReference type="EMBL" id="KAK0506611.1"/>
    </source>
</evidence>
<proteinExistence type="predicted"/>
<dbReference type="AlphaFoldDB" id="A0AA39QQJ3"/>
<name>A0AA39QQJ3_9AGAR</name>
<dbReference type="SUPFAM" id="SSF52047">
    <property type="entry name" value="RNI-like"/>
    <property type="match status" value="1"/>
</dbReference>
<organism evidence="1 2">
    <name type="scientific">Armillaria luteobubalina</name>
    <dbReference type="NCBI Taxonomy" id="153913"/>
    <lineage>
        <taxon>Eukaryota</taxon>
        <taxon>Fungi</taxon>
        <taxon>Dikarya</taxon>
        <taxon>Basidiomycota</taxon>
        <taxon>Agaricomycotina</taxon>
        <taxon>Agaricomycetes</taxon>
        <taxon>Agaricomycetidae</taxon>
        <taxon>Agaricales</taxon>
        <taxon>Marasmiineae</taxon>
        <taxon>Physalacriaceae</taxon>
        <taxon>Armillaria</taxon>
    </lineage>
</organism>